<reference evidence="5" key="1">
    <citation type="submission" date="2021-03" db="EMBL/GenBank/DDBJ databases">
        <title>Chromosome level genome of the anhydrobiotic midge Polypedilum vanderplanki.</title>
        <authorList>
            <person name="Yoshida Y."/>
            <person name="Kikawada T."/>
            <person name="Gusev O."/>
        </authorList>
    </citation>
    <scope>NUCLEOTIDE SEQUENCE</scope>
    <source>
        <strain evidence="5">NIAS01</strain>
        <tissue evidence="5">Whole body or cell culture</tissue>
    </source>
</reference>
<dbReference type="EMBL" id="JADBJN010000001">
    <property type="protein sequence ID" value="KAG5682267.1"/>
    <property type="molecule type" value="Genomic_DNA"/>
</dbReference>
<comment type="similarity">
    <text evidence="2">Belongs to the PBP/GOBP family.</text>
</comment>
<comment type="caution">
    <text evidence="5">The sequence shown here is derived from an EMBL/GenBank/DDBJ whole genome shotgun (WGS) entry which is preliminary data.</text>
</comment>
<dbReference type="GO" id="GO:0005549">
    <property type="term" value="F:odorant binding"/>
    <property type="evidence" value="ECO:0007669"/>
    <property type="project" value="InterPro"/>
</dbReference>
<feature type="chain" id="PRO_5039902477" description="Odorant binding protein" evidence="4">
    <location>
        <begin position="21"/>
        <end position="150"/>
    </location>
</feature>
<dbReference type="CDD" id="cd23992">
    <property type="entry name" value="PBP_GOBP"/>
    <property type="match status" value="1"/>
</dbReference>
<name>A0A9J6CKR2_POLVA</name>
<feature type="signal peptide" evidence="4">
    <location>
        <begin position="1"/>
        <end position="20"/>
    </location>
</feature>
<dbReference type="SUPFAM" id="SSF47565">
    <property type="entry name" value="Insect pheromone/odorant-binding proteins"/>
    <property type="match status" value="1"/>
</dbReference>
<dbReference type="InterPro" id="IPR006170">
    <property type="entry name" value="PBP/GOBP"/>
</dbReference>
<dbReference type="OrthoDB" id="8184571at2759"/>
<protein>
    <recommendedName>
        <fullName evidence="7">Odorant binding protein</fullName>
    </recommendedName>
</protein>
<keyword evidence="3" id="KW-0964">Secreted</keyword>
<evidence type="ECO:0000256" key="3">
    <source>
        <dbReference type="ARBA" id="ARBA00022525"/>
    </source>
</evidence>
<evidence type="ECO:0000256" key="4">
    <source>
        <dbReference type="SAM" id="SignalP"/>
    </source>
</evidence>
<dbReference type="InterPro" id="IPR036728">
    <property type="entry name" value="PBP_GOBP_sf"/>
</dbReference>
<proteinExistence type="inferred from homology"/>
<evidence type="ECO:0000256" key="2">
    <source>
        <dbReference type="ARBA" id="ARBA00008098"/>
    </source>
</evidence>
<dbReference type="GO" id="GO:0005576">
    <property type="term" value="C:extracellular region"/>
    <property type="evidence" value="ECO:0007669"/>
    <property type="project" value="UniProtKB-SubCell"/>
</dbReference>
<gene>
    <name evidence="5" type="ORF">PVAND_011631</name>
</gene>
<comment type="subcellular location">
    <subcellularLocation>
        <location evidence="1">Secreted</location>
    </subcellularLocation>
</comment>
<sequence length="150" mass="17381">MYQLKIFILCFFCSLLFVSGNHMRHTRESKDTINTTDIMTKCNQTFPIKIEYLHDLNTTGSFSDESEKVPMCYVHCYLTKIGVMGEENQINSERAANFYEIEDEDMIDDCNNEMVAASISDSCAKAYFFLRCLMTRAMIDNKNRDEDAVK</sequence>
<dbReference type="Gene3D" id="1.10.238.20">
    <property type="entry name" value="Pheromone/general odorant binding protein domain"/>
    <property type="match status" value="1"/>
</dbReference>
<dbReference type="Pfam" id="PF01395">
    <property type="entry name" value="PBP_GOBP"/>
    <property type="match status" value="1"/>
</dbReference>
<evidence type="ECO:0008006" key="7">
    <source>
        <dbReference type="Google" id="ProtNLM"/>
    </source>
</evidence>
<evidence type="ECO:0000256" key="1">
    <source>
        <dbReference type="ARBA" id="ARBA00004613"/>
    </source>
</evidence>
<dbReference type="SMART" id="SM00708">
    <property type="entry name" value="PhBP"/>
    <property type="match status" value="1"/>
</dbReference>
<organism evidence="5 6">
    <name type="scientific">Polypedilum vanderplanki</name>
    <name type="common">Sleeping chironomid midge</name>
    <dbReference type="NCBI Taxonomy" id="319348"/>
    <lineage>
        <taxon>Eukaryota</taxon>
        <taxon>Metazoa</taxon>
        <taxon>Ecdysozoa</taxon>
        <taxon>Arthropoda</taxon>
        <taxon>Hexapoda</taxon>
        <taxon>Insecta</taxon>
        <taxon>Pterygota</taxon>
        <taxon>Neoptera</taxon>
        <taxon>Endopterygota</taxon>
        <taxon>Diptera</taxon>
        <taxon>Nematocera</taxon>
        <taxon>Chironomoidea</taxon>
        <taxon>Chironomidae</taxon>
        <taxon>Chironominae</taxon>
        <taxon>Polypedilum</taxon>
        <taxon>Polypedilum</taxon>
    </lineage>
</organism>
<evidence type="ECO:0000313" key="6">
    <source>
        <dbReference type="Proteomes" id="UP001107558"/>
    </source>
</evidence>
<dbReference type="AlphaFoldDB" id="A0A9J6CKR2"/>
<evidence type="ECO:0000313" key="5">
    <source>
        <dbReference type="EMBL" id="KAG5682267.1"/>
    </source>
</evidence>
<dbReference type="Proteomes" id="UP001107558">
    <property type="component" value="Chromosome 1"/>
</dbReference>
<keyword evidence="6" id="KW-1185">Reference proteome</keyword>
<keyword evidence="4" id="KW-0732">Signal</keyword>
<accession>A0A9J6CKR2</accession>